<dbReference type="Pfam" id="PF13915">
    <property type="entry name" value="DUF4210"/>
    <property type="match status" value="1"/>
</dbReference>
<dbReference type="AlphaFoldDB" id="A0A9P6HUJ4"/>
<proteinExistence type="predicted"/>
<accession>A0A9P6HUJ4</accession>
<sequence length="819" mass="89023">MPIFQDDLDLDHPESTAGAPGAEPPHPITIHRQQTMAPSLTRKLSEESIRTDLCEGPMLESPRPSTPDNDTAAVTSDRAELIERLKRGESPTWIPNRHVGSPEVARDGLRTHSITQLESLFNNLPRPTTPRSSRPPSSSSNLLPSANITPEKSDGSKEEDERVREGLSIQRPRSALHSGDFTEDQPRAVQQPAQESEDNQCANEFLTSRTSWIATSPPRDFSSFHFDRRIPFPSSNDDFRSVPSSLSSSFSSSFVYKPPTSPLVQSESNDDLDLSLPLNSIDIAASPLGINSRRHTLNSTVSSPFAFTSPSSAALHRRASQRGSGALPYQAHQPRRSLTSAPNAPLPATSPQTPSLLRPRRPSFNNPDASPLQHASMVGSYEESILRGRMSTTPSKPLDFLAQIGVLGLGKCKSSLRCPAHVTLPFPAVFYSYGGASQGRVSSEDGPSPYVGQIDLENGLSNPEEGQRAKRKMQSRYAERKIAEDDVVMGEASMVADGSDLDARKAQRSKRRSGSPRAPPGGSYRIPEKGQVQIVIKNPNKTAVKLFLVPYDLAGMEPGTKTFIRQRSYSAGPIIENAPGLEENAEPGKPILRYLVHLHICCPAKGRYYLYKSIRIVFANRVPDGKEKLRNETTCPEPRYTPYKPIRVMHPPLSNSSGPAATLAAEKAFRRRSSGFPFGPSMYALDAADGLSHSPQKAAGQHSSASPFSFSGDNQPVEPVPFALSGRARLGSDISDCTSTTTTTADVRSPQSPSRPTTNNGWDAQIAKYEKLNKGDVGYGGLSGRVSPGGTEGLLSQRLRSLGVQNQGRATLERRESQE</sequence>
<dbReference type="InterPro" id="IPR025261">
    <property type="entry name" value="Atos-like_cons_dom"/>
</dbReference>
<dbReference type="InterPro" id="IPR051506">
    <property type="entry name" value="ATOS_Transcription_Regulators"/>
</dbReference>
<feature type="domain" description="Atos-like conserved" evidence="2">
    <location>
        <begin position="377"/>
        <end position="451"/>
    </location>
</feature>
<organism evidence="3 4">
    <name type="scientific">Colletotrichum karsti</name>
    <dbReference type="NCBI Taxonomy" id="1095194"/>
    <lineage>
        <taxon>Eukaryota</taxon>
        <taxon>Fungi</taxon>
        <taxon>Dikarya</taxon>
        <taxon>Ascomycota</taxon>
        <taxon>Pezizomycotina</taxon>
        <taxon>Sordariomycetes</taxon>
        <taxon>Hypocreomycetidae</taxon>
        <taxon>Glomerellales</taxon>
        <taxon>Glomerellaceae</taxon>
        <taxon>Colletotrichum</taxon>
        <taxon>Colletotrichum boninense species complex</taxon>
    </lineage>
</organism>
<feature type="compositionally biased region" description="Polar residues" evidence="1">
    <location>
        <begin position="191"/>
        <end position="200"/>
    </location>
</feature>
<dbReference type="Proteomes" id="UP000781932">
    <property type="component" value="Unassembled WGS sequence"/>
</dbReference>
<evidence type="ECO:0000256" key="1">
    <source>
        <dbReference type="SAM" id="MobiDB-lite"/>
    </source>
</evidence>
<evidence type="ECO:0000313" key="3">
    <source>
        <dbReference type="EMBL" id="KAF9870067.1"/>
    </source>
</evidence>
<dbReference type="EMBL" id="JAATWM020000059">
    <property type="protein sequence ID" value="KAF9870067.1"/>
    <property type="molecule type" value="Genomic_DNA"/>
</dbReference>
<protein>
    <recommendedName>
        <fullName evidence="2">Atos-like conserved domain-containing protein</fullName>
    </recommendedName>
</protein>
<feature type="region of interest" description="Disordered" evidence="1">
    <location>
        <begin position="692"/>
        <end position="761"/>
    </location>
</feature>
<feature type="region of interest" description="Disordered" evidence="1">
    <location>
        <begin position="312"/>
        <end position="373"/>
    </location>
</feature>
<feature type="region of interest" description="Disordered" evidence="1">
    <location>
        <begin position="437"/>
        <end position="476"/>
    </location>
</feature>
<keyword evidence="4" id="KW-1185">Reference proteome</keyword>
<feature type="compositionally biased region" description="Polar residues" evidence="1">
    <location>
        <begin position="112"/>
        <end position="122"/>
    </location>
</feature>
<comment type="caution">
    <text evidence="3">The sequence shown here is derived from an EMBL/GenBank/DDBJ whole genome shotgun (WGS) entry which is preliminary data.</text>
</comment>
<evidence type="ECO:0000259" key="2">
    <source>
        <dbReference type="SMART" id="SM01177"/>
    </source>
</evidence>
<dbReference type="SMART" id="SM01177">
    <property type="entry name" value="DUF4210"/>
    <property type="match status" value="1"/>
</dbReference>
<reference evidence="3" key="2">
    <citation type="submission" date="2020-11" db="EMBL/GenBank/DDBJ databases">
        <title>Whole genome sequencing of Colletotrichum sp.</title>
        <authorList>
            <person name="Li H."/>
        </authorList>
    </citation>
    <scope>NUCLEOTIDE SEQUENCE</scope>
    <source>
        <strain evidence="3">CkLH20</strain>
    </source>
</reference>
<dbReference type="PANTHER" id="PTHR13199">
    <property type="entry name" value="GH03947P"/>
    <property type="match status" value="1"/>
</dbReference>
<feature type="compositionally biased region" description="Basic and acidic residues" evidence="1">
    <location>
        <begin position="151"/>
        <end position="165"/>
    </location>
</feature>
<feature type="compositionally biased region" description="Polar residues" evidence="1">
    <location>
        <begin position="745"/>
        <end position="761"/>
    </location>
</feature>
<dbReference type="RefSeq" id="XP_038739528.1">
    <property type="nucleotide sequence ID" value="XM_038895139.1"/>
</dbReference>
<dbReference type="OrthoDB" id="8625101at2759"/>
<dbReference type="Pfam" id="PF13889">
    <property type="entry name" value="Chromosome_seg"/>
    <property type="match status" value="1"/>
</dbReference>
<evidence type="ECO:0000313" key="4">
    <source>
        <dbReference type="Proteomes" id="UP000781932"/>
    </source>
</evidence>
<dbReference type="InterPro" id="IPR033473">
    <property type="entry name" value="Atos-like_C"/>
</dbReference>
<feature type="compositionally biased region" description="Basic and acidic residues" evidence="1">
    <location>
        <begin position="77"/>
        <end position="89"/>
    </location>
</feature>
<feature type="compositionally biased region" description="Low complexity" evidence="1">
    <location>
        <begin position="123"/>
        <end position="145"/>
    </location>
</feature>
<feature type="region of interest" description="Disordered" evidence="1">
    <location>
        <begin position="54"/>
        <end position="200"/>
    </location>
</feature>
<feature type="region of interest" description="Disordered" evidence="1">
    <location>
        <begin position="1"/>
        <end position="29"/>
    </location>
</feature>
<name>A0A9P6HUJ4_9PEZI</name>
<feature type="compositionally biased region" description="Polar residues" evidence="1">
    <location>
        <begin position="701"/>
        <end position="714"/>
    </location>
</feature>
<dbReference type="GeneID" id="62168213"/>
<reference evidence="3" key="1">
    <citation type="submission" date="2020-03" db="EMBL/GenBank/DDBJ databases">
        <authorList>
            <person name="He L."/>
        </authorList>
    </citation>
    <scope>NUCLEOTIDE SEQUENCE</scope>
    <source>
        <strain evidence="3">CkLH20</strain>
    </source>
</reference>
<gene>
    <name evidence="3" type="ORF">CkaCkLH20_12426</name>
</gene>
<feature type="region of interest" description="Disordered" evidence="1">
    <location>
        <begin position="494"/>
        <end position="527"/>
    </location>
</feature>
<feature type="region of interest" description="Disordered" evidence="1">
    <location>
        <begin position="799"/>
        <end position="819"/>
    </location>
</feature>
<dbReference type="PANTHER" id="PTHR13199:SF11">
    <property type="entry name" value="PROTEIN ATOSSA"/>
    <property type="match status" value="1"/>
</dbReference>